<dbReference type="PANTHER" id="PTHR22550">
    <property type="entry name" value="SPORE GERMINATION PROTEIN"/>
    <property type="match status" value="1"/>
</dbReference>
<dbReference type="Gene3D" id="3.40.50.410">
    <property type="entry name" value="von Willebrand factor, type A domain"/>
    <property type="match status" value="1"/>
</dbReference>
<gene>
    <name evidence="7" type="ORF">AVDCRST_MAG67-1179</name>
</gene>
<dbReference type="SUPFAM" id="SSF53300">
    <property type="entry name" value="vWA-like"/>
    <property type="match status" value="1"/>
</dbReference>
<keyword evidence="4 5" id="KW-0472">Membrane</keyword>
<organism evidence="7">
    <name type="scientific">uncultured Solirubrobacteraceae bacterium</name>
    <dbReference type="NCBI Taxonomy" id="1162706"/>
    <lineage>
        <taxon>Bacteria</taxon>
        <taxon>Bacillati</taxon>
        <taxon>Actinomycetota</taxon>
        <taxon>Thermoleophilia</taxon>
        <taxon>Solirubrobacterales</taxon>
        <taxon>Solirubrobacteraceae</taxon>
        <taxon>environmental samples</taxon>
    </lineage>
</organism>
<dbReference type="AlphaFoldDB" id="A0A6J4S2G9"/>
<dbReference type="InterPro" id="IPR036465">
    <property type="entry name" value="vWFA_dom_sf"/>
</dbReference>
<dbReference type="SMART" id="SM00327">
    <property type="entry name" value="VWA"/>
    <property type="match status" value="1"/>
</dbReference>
<keyword evidence="1" id="KW-1003">Cell membrane</keyword>
<dbReference type="InterPro" id="IPR024163">
    <property type="entry name" value="Aerotolerance_reg_N"/>
</dbReference>
<proteinExistence type="predicted"/>
<dbReference type="Pfam" id="PF00092">
    <property type="entry name" value="VWA"/>
    <property type="match status" value="1"/>
</dbReference>
<evidence type="ECO:0000256" key="1">
    <source>
        <dbReference type="ARBA" id="ARBA00022475"/>
    </source>
</evidence>
<evidence type="ECO:0000256" key="5">
    <source>
        <dbReference type="SAM" id="Phobius"/>
    </source>
</evidence>
<dbReference type="EMBL" id="CADCVQ010000056">
    <property type="protein sequence ID" value="CAA9488122.1"/>
    <property type="molecule type" value="Genomic_DNA"/>
</dbReference>
<dbReference type="NCBIfam" id="TIGR02226">
    <property type="entry name" value="two_anch"/>
    <property type="match status" value="1"/>
</dbReference>
<dbReference type="PROSITE" id="PS50234">
    <property type="entry name" value="VWFA"/>
    <property type="match status" value="1"/>
</dbReference>
<feature type="domain" description="VWFA" evidence="6">
    <location>
        <begin position="87"/>
        <end position="274"/>
    </location>
</feature>
<dbReference type="InterPro" id="IPR011933">
    <property type="entry name" value="Double_TM_dom"/>
</dbReference>
<dbReference type="InterPro" id="IPR002035">
    <property type="entry name" value="VWF_A"/>
</dbReference>
<dbReference type="PANTHER" id="PTHR22550:SF5">
    <property type="entry name" value="LEUCINE ZIPPER PROTEIN 4"/>
    <property type="match status" value="1"/>
</dbReference>
<dbReference type="Pfam" id="PF07584">
    <property type="entry name" value="BatA"/>
    <property type="match status" value="1"/>
</dbReference>
<evidence type="ECO:0000256" key="4">
    <source>
        <dbReference type="ARBA" id="ARBA00023136"/>
    </source>
</evidence>
<keyword evidence="3 5" id="KW-1133">Transmembrane helix</keyword>
<dbReference type="InterPro" id="IPR050768">
    <property type="entry name" value="UPF0353/GerABKA_families"/>
</dbReference>
<evidence type="ECO:0000259" key="6">
    <source>
        <dbReference type="PROSITE" id="PS50234"/>
    </source>
</evidence>
<feature type="transmembrane region" description="Helical" evidence="5">
    <location>
        <begin position="287"/>
        <end position="307"/>
    </location>
</feature>
<evidence type="ECO:0000256" key="2">
    <source>
        <dbReference type="ARBA" id="ARBA00022692"/>
    </source>
</evidence>
<reference evidence="7" key="1">
    <citation type="submission" date="2020-02" db="EMBL/GenBank/DDBJ databases">
        <authorList>
            <person name="Meier V. D."/>
        </authorList>
    </citation>
    <scope>NUCLEOTIDE SEQUENCE</scope>
    <source>
        <strain evidence="7">AVDCRST_MAG67</strain>
    </source>
</reference>
<name>A0A6J4S2G9_9ACTN</name>
<sequence length="314" mass="33056">MSFVSPLGLLVLLAVPLALLAHVLAGRRRRRYPVRFPALATLAAVAAPEPRWNRHLPFALLALALAALAFSLARPEKTVQVAVERASVVLVTDVSRSMSATDVSPSRLEAARSAAKSFLDEVPDELRVGLVAYSDSAQTLQTPTTDRDAVSRALDTLQPISGTATGAGLGTALTDLKIRRGSSARRPPAALVLLSDGKATDGSAADRVAEEARRLRVPIYTVALGTPEGTIELQGRTRAAPPDPEALKRLAATSGGEAFEAEDSDELDAVYDRLGSQIGTKPEKREITTYFAGAALLLLGAALVSSLRLGGRLP</sequence>
<protein>
    <recommendedName>
        <fullName evidence="6">VWFA domain-containing protein</fullName>
    </recommendedName>
</protein>
<accession>A0A6J4S2G9</accession>
<keyword evidence="2 5" id="KW-0812">Transmembrane</keyword>
<evidence type="ECO:0000313" key="7">
    <source>
        <dbReference type="EMBL" id="CAA9488122.1"/>
    </source>
</evidence>
<evidence type="ECO:0000256" key="3">
    <source>
        <dbReference type="ARBA" id="ARBA00022989"/>
    </source>
</evidence>